<dbReference type="RefSeq" id="WP_239117736.1">
    <property type="nucleotide sequence ID" value="NZ_BAAABP010000071.1"/>
</dbReference>
<dbReference type="Proteomes" id="UP000598174">
    <property type="component" value="Unassembled WGS sequence"/>
</dbReference>
<dbReference type="Gene3D" id="3.40.50.1820">
    <property type="entry name" value="alpha/beta hydrolase"/>
    <property type="match status" value="1"/>
</dbReference>
<dbReference type="InterPro" id="IPR000801">
    <property type="entry name" value="Esterase-like"/>
</dbReference>
<dbReference type="EMBL" id="BOMM01000016">
    <property type="protein sequence ID" value="GIE10499.1"/>
    <property type="molecule type" value="Genomic_DNA"/>
</dbReference>
<evidence type="ECO:0000313" key="1">
    <source>
        <dbReference type="EMBL" id="GIE10499.1"/>
    </source>
</evidence>
<organism evidence="1 2">
    <name type="scientific">Paractinoplanes ferrugineus</name>
    <dbReference type="NCBI Taxonomy" id="113564"/>
    <lineage>
        <taxon>Bacteria</taxon>
        <taxon>Bacillati</taxon>
        <taxon>Actinomycetota</taxon>
        <taxon>Actinomycetes</taxon>
        <taxon>Micromonosporales</taxon>
        <taxon>Micromonosporaceae</taxon>
        <taxon>Paractinoplanes</taxon>
    </lineage>
</organism>
<gene>
    <name evidence="1" type="ORF">Afe05nite_23390</name>
</gene>
<protein>
    <submittedName>
        <fullName evidence="1">Uncharacterized protein</fullName>
    </submittedName>
</protein>
<proteinExistence type="predicted"/>
<sequence>MRLTGPALTLLGGAGTVATTARTTALALRTLPGELRHDLRVTTTGWAVLGGGELGDALVAAGLPVTEALHGCPGSPQTWLRRLAVQSHLDQEIAAGRPAPAVVLFSWQTPRRLLGTECTDPRNGPQTGTFVTVDVPAHARAHLRVRDSGRGLIGYPAGAFCAINLALRHPARYPAAAVVSGYASLGITIGDGSEKTTNNPGWRLRHLPRPAIALWPGRAGDDRQSARDSQRMATMREAPLSVTTAVVAHGGHSDAVWIRMEPPAFDRLSARLPRPAPLS</sequence>
<comment type="caution">
    <text evidence="1">The sequence shown here is derived from an EMBL/GenBank/DDBJ whole genome shotgun (WGS) entry which is preliminary data.</text>
</comment>
<accession>A0A919IYI1</accession>
<name>A0A919IYI1_9ACTN</name>
<dbReference type="InterPro" id="IPR029058">
    <property type="entry name" value="AB_hydrolase_fold"/>
</dbReference>
<dbReference type="Pfam" id="PF00756">
    <property type="entry name" value="Esterase"/>
    <property type="match status" value="1"/>
</dbReference>
<dbReference type="SUPFAM" id="SSF53474">
    <property type="entry name" value="alpha/beta-Hydrolases"/>
    <property type="match status" value="1"/>
</dbReference>
<evidence type="ECO:0000313" key="2">
    <source>
        <dbReference type="Proteomes" id="UP000598174"/>
    </source>
</evidence>
<keyword evidence="2" id="KW-1185">Reference proteome</keyword>
<reference evidence="1" key="1">
    <citation type="submission" date="2021-01" db="EMBL/GenBank/DDBJ databases">
        <title>Whole genome shotgun sequence of Actinoplanes ferrugineus NBRC 15555.</title>
        <authorList>
            <person name="Komaki H."/>
            <person name="Tamura T."/>
        </authorList>
    </citation>
    <scope>NUCLEOTIDE SEQUENCE</scope>
    <source>
        <strain evidence="1">NBRC 15555</strain>
    </source>
</reference>
<dbReference type="AlphaFoldDB" id="A0A919IYI1"/>